<comment type="caution">
    <text evidence="2">The sequence shown here is derived from an EMBL/GenBank/DDBJ whole genome shotgun (WGS) entry which is preliminary data.</text>
</comment>
<evidence type="ECO:0000313" key="2">
    <source>
        <dbReference type="EMBL" id="PIS06964.1"/>
    </source>
</evidence>
<dbReference type="Gene3D" id="2.40.260.10">
    <property type="entry name" value="Sortase"/>
    <property type="match status" value="1"/>
</dbReference>
<gene>
    <name evidence="2" type="ORF">COT79_01810</name>
</gene>
<evidence type="ECO:0000256" key="1">
    <source>
        <dbReference type="ARBA" id="ARBA00022801"/>
    </source>
</evidence>
<dbReference type="Proteomes" id="UP000231162">
    <property type="component" value="Unassembled WGS sequence"/>
</dbReference>
<dbReference type="Pfam" id="PF04203">
    <property type="entry name" value="Sortase"/>
    <property type="match status" value="1"/>
</dbReference>
<proteinExistence type="predicted"/>
<evidence type="ECO:0008006" key="4">
    <source>
        <dbReference type="Google" id="ProtNLM"/>
    </source>
</evidence>
<dbReference type="InterPro" id="IPR005754">
    <property type="entry name" value="Sortase"/>
</dbReference>
<dbReference type="EMBL" id="PEZX01000026">
    <property type="protein sequence ID" value="PIS06964.1"/>
    <property type="molecule type" value="Genomic_DNA"/>
</dbReference>
<dbReference type="InterPro" id="IPR023365">
    <property type="entry name" value="Sortase_dom-sf"/>
</dbReference>
<dbReference type="GO" id="GO:0016787">
    <property type="term" value="F:hydrolase activity"/>
    <property type="evidence" value="ECO:0007669"/>
    <property type="project" value="UniProtKB-KW"/>
</dbReference>
<reference evidence="3" key="1">
    <citation type="submission" date="2017-09" db="EMBL/GenBank/DDBJ databases">
        <title>Depth-based differentiation of microbial function through sediment-hosted aquifers and enrichment of novel symbionts in the deep terrestrial subsurface.</title>
        <authorList>
            <person name="Probst A.J."/>
            <person name="Ladd B."/>
            <person name="Jarett J.K."/>
            <person name="Geller-Mcgrath D.E."/>
            <person name="Sieber C.M.K."/>
            <person name="Emerson J.B."/>
            <person name="Anantharaman K."/>
            <person name="Thomas B.C."/>
            <person name="Malmstrom R."/>
            <person name="Stieglmeier M."/>
            <person name="Klingl A."/>
            <person name="Woyke T."/>
            <person name="Ryan C.M."/>
            <person name="Banfield J.F."/>
        </authorList>
    </citation>
    <scope>NUCLEOTIDE SEQUENCE [LARGE SCALE GENOMIC DNA]</scope>
</reference>
<organism evidence="2 3">
    <name type="scientific">Candidatus Berkelbacteria bacterium CG10_big_fil_rev_8_21_14_0_10_43_14</name>
    <dbReference type="NCBI Taxonomy" id="1974515"/>
    <lineage>
        <taxon>Bacteria</taxon>
        <taxon>Candidatus Berkelbacteria</taxon>
    </lineage>
</organism>
<dbReference type="SUPFAM" id="SSF63817">
    <property type="entry name" value="Sortase"/>
    <property type="match status" value="1"/>
</dbReference>
<accession>A0A2M6R8K2</accession>
<name>A0A2M6R8K2_9BACT</name>
<dbReference type="NCBIfam" id="TIGR01076">
    <property type="entry name" value="sortase_fam"/>
    <property type="match status" value="1"/>
</dbReference>
<keyword evidence="1" id="KW-0378">Hydrolase</keyword>
<sequence>MQSNNDRKGNVDRSHKLTTTLILLLGVGVVVATLVTNSRKLSLSSQSQPDKKIGVTQEIPQPLPTFEDFGLTIEKLRISTPIIPAVDGTNEDIYYPALAKGVAQFKGSSNPDVAGNLFVFGHSSYLAKAVGDYKEVLKELNLLKEGDELVVHYKKTPYRYKVTKSYETNDKDWSILSPSKDIQEKTVTIMTCWPPGTIQNRWVVKATQI</sequence>
<evidence type="ECO:0000313" key="3">
    <source>
        <dbReference type="Proteomes" id="UP000231162"/>
    </source>
</evidence>
<protein>
    <recommendedName>
        <fullName evidence="4">Sortase</fullName>
    </recommendedName>
</protein>
<dbReference type="AlphaFoldDB" id="A0A2M6R8K2"/>